<comment type="similarity">
    <text evidence="1">Belongs to the LytR/CpsA/Psr (LCP) family.</text>
</comment>
<dbReference type="Proteomes" id="UP001250181">
    <property type="component" value="Unassembled WGS sequence"/>
</dbReference>
<keyword evidence="3" id="KW-1133">Transmembrane helix</keyword>
<feature type="compositionally biased region" description="Low complexity" evidence="2">
    <location>
        <begin position="355"/>
        <end position="364"/>
    </location>
</feature>
<feature type="compositionally biased region" description="Low complexity" evidence="2">
    <location>
        <begin position="375"/>
        <end position="389"/>
    </location>
</feature>
<dbReference type="InterPro" id="IPR004474">
    <property type="entry name" value="LytR_CpsA_psr"/>
</dbReference>
<name>A0ABU3QPW3_9ACTN</name>
<keyword evidence="3" id="KW-0812">Transmembrane</keyword>
<evidence type="ECO:0000256" key="2">
    <source>
        <dbReference type="SAM" id="MobiDB-lite"/>
    </source>
</evidence>
<gene>
    <name evidence="5" type="ORF">RND61_22380</name>
</gene>
<dbReference type="RefSeq" id="WP_315879832.1">
    <property type="nucleotide sequence ID" value="NZ_JAWCTQ010000031.1"/>
</dbReference>
<evidence type="ECO:0000256" key="1">
    <source>
        <dbReference type="ARBA" id="ARBA00006068"/>
    </source>
</evidence>
<protein>
    <submittedName>
        <fullName evidence="5">LCP family protein</fullName>
    </submittedName>
</protein>
<dbReference type="Gene3D" id="3.40.630.190">
    <property type="entry name" value="LCP protein"/>
    <property type="match status" value="1"/>
</dbReference>
<comment type="caution">
    <text evidence="5">The sequence shown here is derived from an EMBL/GenBank/DDBJ whole genome shotgun (WGS) entry which is preliminary data.</text>
</comment>
<keyword evidence="6" id="KW-1185">Reference proteome</keyword>
<dbReference type="InterPro" id="IPR050922">
    <property type="entry name" value="LytR/CpsA/Psr_CW_biosynth"/>
</dbReference>
<reference evidence="5 6" key="1">
    <citation type="submission" date="2023-09" db="EMBL/GenBank/DDBJ databases">
        <title>Streptomyces sp. nov.: A antagonism against Alternaria gaisen Producing Streptochlin, Isolated from Tamarix root soil.</title>
        <authorList>
            <person name="Chen Y."/>
        </authorList>
    </citation>
    <scope>NUCLEOTIDE SEQUENCE [LARGE SCALE GENOMIC DNA]</scope>
    <source>
        <strain evidence="5 6">TRM76323</strain>
    </source>
</reference>
<dbReference type="NCBIfam" id="TIGR00350">
    <property type="entry name" value="lytR_cpsA_psr"/>
    <property type="match status" value="1"/>
</dbReference>
<dbReference type="PANTHER" id="PTHR33392:SF6">
    <property type="entry name" value="POLYISOPRENYL-TEICHOIC ACID--PEPTIDOGLYCAN TEICHOIC ACID TRANSFERASE TAGU"/>
    <property type="match status" value="1"/>
</dbReference>
<keyword evidence="3" id="KW-0472">Membrane</keyword>
<dbReference type="PANTHER" id="PTHR33392">
    <property type="entry name" value="POLYISOPRENYL-TEICHOIC ACID--PEPTIDOGLYCAN TEICHOIC ACID TRANSFERASE TAGU"/>
    <property type="match status" value="1"/>
</dbReference>
<proteinExistence type="inferred from homology"/>
<evidence type="ECO:0000256" key="3">
    <source>
        <dbReference type="SAM" id="Phobius"/>
    </source>
</evidence>
<evidence type="ECO:0000313" key="6">
    <source>
        <dbReference type="Proteomes" id="UP001250181"/>
    </source>
</evidence>
<evidence type="ECO:0000259" key="4">
    <source>
        <dbReference type="Pfam" id="PF03816"/>
    </source>
</evidence>
<dbReference type="Pfam" id="PF03816">
    <property type="entry name" value="LytR_cpsA_psr"/>
    <property type="match status" value="1"/>
</dbReference>
<feature type="region of interest" description="Disordered" evidence="2">
    <location>
        <begin position="348"/>
        <end position="406"/>
    </location>
</feature>
<organism evidence="5 6">
    <name type="scientific">Streptomyces tamarix</name>
    <dbReference type="NCBI Taxonomy" id="3078565"/>
    <lineage>
        <taxon>Bacteria</taxon>
        <taxon>Bacillati</taxon>
        <taxon>Actinomycetota</taxon>
        <taxon>Actinomycetes</taxon>
        <taxon>Kitasatosporales</taxon>
        <taxon>Streptomycetaceae</taxon>
        <taxon>Streptomyces</taxon>
    </lineage>
</organism>
<sequence length="406" mass="42911">MTDTAGTPPDPDTSAGHRPTWLRWAALGSSVVVLVAAGAGWWLYRKLDGNITTDAAAVAELKRYERERPLPVPRGGRNILLIGSDTRAGENAEYGQDQGTQRSDTTILLHLSARGHGVTAVSLPRDLMVELPGCRTSAGKRSAPRFAQFNLAFQAGGTACTVRTVEKLTGIRVDHHVVVDFRGFKDMVDAVGGVRVCVREPIDDPDAKLELPAGPQTLDGEQALGYVRARKSLGNGSDTERMSRQQEFLGALVTKMQSNGVLLNPARLYPVLDAATKALTTDPELNSLKDLYDLARRLRSVPTEKVQFLTVPRKPYHANPNRDELVQPDAGLLFKRLRVDAPVAVVPAAERDGRGATPSAPATGGPTGASGTPGAGTAPGASPRASGAPAPVPTFTGTNAAANACP</sequence>
<accession>A0ABU3QPW3</accession>
<dbReference type="EMBL" id="JAWCTQ010000031">
    <property type="protein sequence ID" value="MDT9684783.1"/>
    <property type="molecule type" value="Genomic_DNA"/>
</dbReference>
<feature type="domain" description="Cell envelope-related transcriptional attenuator" evidence="4">
    <location>
        <begin position="102"/>
        <end position="257"/>
    </location>
</feature>
<evidence type="ECO:0000313" key="5">
    <source>
        <dbReference type="EMBL" id="MDT9684783.1"/>
    </source>
</evidence>
<feature type="compositionally biased region" description="Gly residues" evidence="2">
    <location>
        <begin position="365"/>
        <end position="374"/>
    </location>
</feature>
<feature type="transmembrane region" description="Helical" evidence="3">
    <location>
        <begin position="21"/>
        <end position="44"/>
    </location>
</feature>
<feature type="compositionally biased region" description="Polar residues" evidence="2">
    <location>
        <begin position="395"/>
        <end position="406"/>
    </location>
</feature>